<dbReference type="STRING" id="307121.GA0070620_5905"/>
<dbReference type="PANTHER" id="PTHR34820">
    <property type="entry name" value="INNER MEMBRANE PROTEIN YEBZ"/>
    <property type="match status" value="1"/>
</dbReference>
<sequence length="217" mass="21217">MGGRVARVAGLVPGVLGVALGVSLLLPATPALAHNSLTGSDPRDGARVAAAPERIELRFLSRLDPGTTKITVAGPNNVDAAGGAPTFSGSRVRVPFKPGAAGLYIVGYRVASSDGHPITGEVRFTLTTGTPADPSASPSSPGGAPATSGGALATPTTSPSPATAAAPGTASPSPTAAIVPASDEQGGPSGWLWALGGLVVLAALAAGLLLRRRAARR</sequence>
<keyword evidence="2" id="KW-0479">Metal-binding</keyword>
<gene>
    <name evidence="8" type="ORF">GA0070620_5905</name>
</gene>
<evidence type="ECO:0000256" key="2">
    <source>
        <dbReference type="ARBA" id="ARBA00022723"/>
    </source>
</evidence>
<protein>
    <recommendedName>
        <fullName evidence="7">CopC domain-containing protein</fullName>
    </recommendedName>
</protein>
<feature type="region of interest" description="Disordered" evidence="5">
    <location>
        <begin position="125"/>
        <end position="183"/>
    </location>
</feature>
<comment type="subcellular location">
    <subcellularLocation>
        <location evidence="1">Cell envelope</location>
    </subcellularLocation>
</comment>
<name>A0A1C3NCP0_9ACTN</name>
<evidence type="ECO:0000256" key="4">
    <source>
        <dbReference type="ARBA" id="ARBA00023008"/>
    </source>
</evidence>
<accession>A0A1C3NCP0</accession>
<dbReference type="GO" id="GO:0005507">
    <property type="term" value="F:copper ion binding"/>
    <property type="evidence" value="ECO:0007669"/>
    <property type="project" value="InterPro"/>
</dbReference>
<dbReference type="GO" id="GO:0030313">
    <property type="term" value="C:cell envelope"/>
    <property type="evidence" value="ECO:0007669"/>
    <property type="project" value="UniProtKB-SubCell"/>
</dbReference>
<dbReference type="AlphaFoldDB" id="A0A1C3NCP0"/>
<dbReference type="InterPro" id="IPR014755">
    <property type="entry name" value="Cu-Rt/internalin_Ig-like"/>
</dbReference>
<feature type="compositionally biased region" description="Low complexity" evidence="5">
    <location>
        <begin position="127"/>
        <end position="177"/>
    </location>
</feature>
<dbReference type="OrthoDB" id="5242236at2"/>
<keyword evidence="9" id="KW-1185">Reference proteome</keyword>
<dbReference type="Pfam" id="PF04234">
    <property type="entry name" value="CopC"/>
    <property type="match status" value="1"/>
</dbReference>
<evidence type="ECO:0000256" key="6">
    <source>
        <dbReference type="SAM" id="Phobius"/>
    </source>
</evidence>
<dbReference type="SUPFAM" id="SSF81296">
    <property type="entry name" value="E set domains"/>
    <property type="match status" value="1"/>
</dbReference>
<reference evidence="9" key="1">
    <citation type="submission" date="2016-06" db="EMBL/GenBank/DDBJ databases">
        <authorList>
            <person name="Varghese N."/>
        </authorList>
    </citation>
    <scope>NUCLEOTIDE SEQUENCE [LARGE SCALE GENOMIC DNA]</scope>
    <source>
        <strain evidence="9">DSM 45344</strain>
    </source>
</reference>
<dbReference type="EMBL" id="LT598496">
    <property type="protein sequence ID" value="SBV30310.1"/>
    <property type="molecule type" value="Genomic_DNA"/>
</dbReference>
<evidence type="ECO:0000313" key="9">
    <source>
        <dbReference type="Proteomes" id="UP000199393"/>
    </source>
</evidence>
<dbReference type="PATRIC" id="fig|307121.4.peg.6011"/>
<dbReference type="RefSeq" id="WP_091596211.1">
    <property type="nucleotide sequence ID" value="NZ_JBHRWG010000002.1"/>
</dbReference>
<dbReference type="InterPro" id="IPR014756">
    <property type="entry name" value="Ig_E-set"/>
</dbReference>
<dbReference type="Gene3D" id="2.60.40.1220">
    <property type="match status" value="1"/>
</dbReference>
<keyword evidence="4" id="KW-0186">Copper</keyword>
<dbReference type="InterPro" id="IPR007348">
    <property type="entry name" value="CopC_dom"/>
</dbReference>
<evidence type="ECO:0000313" key="8">
    <source>
        <dbReference type="EMBL" id="SBV30310.1"/>
    </source>
</evidence>
<dbReference type="Proteomes" id="UP000199393">
    <property type="component" value="Chromosome I"/>
</dbReference>
<dbReference type="GO" id="GO:0006825">
    <property type="term" value="P:copper ion transport"/>
    <property type="evidence" value="ECO:0007669"/>
    <property type="project" value="InterPro"/>
</dbReference>
<evidence type="ECO:0000256" key="5">
    <source>
        <dbReference type="SAM" id="MobiDB-lite"/>
    </source>
</evidence>
<keyword evidence="3" id="KW-0732">Signal</keyword>
<dbReference type="GO" id="GO:0005886">
    <property type="term" value="C:plasma membrane"/>
    <property type="evidence" value="ECO:0007669"/>
    <property type="project" value="TreeGrafter"/>
</dbReference>
<evidence type="ECO:0000256" key="3">
    <source>
        <dbReference type="ARBA" id="ARBA00022729"/>
    </source>
</evidence>
<dbReference type="InterPro" id="IPR032694">
    <property type="entry name" value="CopC/D"/>
</dbReference>
<dbReference type="GO" id="GO:0042597">
    <property type="term" value="C:periplasmic space"/>
    <property type="evidence" value="ECO:0007669"/>
    <property type="project" value="InterPro"/>
</dbReference>
<keyword evidence="6" id="KW-0472">Membrane</keyword>
<dbReference type="PANTHER" id="PTHR34820:SF4">
    <property type="entry name" value="INNER MEMBRANE PROTEIN YEBZ"/>
    <property type="match status" value="1"/>
</dbReference>
<feature type="domain" description="CopC" evidence="7">
    <location>
        <begin position="34"/>
        <end position="126"/>
    </location>
</feature>
<proteinExistence type="predicted"/>
<evidence type="ECO:0000259" key="7">
    <source>
        <dbReference type="Pfam" id="PF04234"/>
    </source>
</evidence>
<dbReference type="GO" id="GO:0046688">
    <property type="term" value="P:response to copper ion"/>
    <property type="evidence" value="ECO:0007669"/>
    <property type="project" value="InterPro"/>
</dbReference>
<keyword evidence="6" id="KW-0812">Transmembrane</keyword>
<evidence type="ECO:0000256" key="1">
    <source>
        <dbReference type="ARBA" id="ARBA00004196"/>
    </source>
</evidence>
<feature type="transmembrane region" description="Helical" evidence="6">
    <location>
        <begin position="190"/>
        <end position="210"/>
    </location>
</feature>
<organism evidence="8 9">
    <name type="scientific">Micromonospora krabiensis</name>
    <dbReference type="NCBI Taxonomy" id="307121"/>
    <lineage>
        <taxon>Bacteria</taxon>
        <taxon>Bacillati</taxon>
        <taxon>Actinomycetota</taxon>
        <taxon>Actinomycetes</taxon>
        <taxon>Micromonosporales</taxon>
        <taxon>Micromonosporaceae</taxon>
        <taxon>Micromonospora</taxon>
    </lineage>
</organism>
<keyword evidence="6" id="KW-1133">Transmembrane helix</keyword>